<sequence>MEHYFILICKDFCIEQETFVLNYMKSLLPDQQKLKHLCTDSLPIPLLQCDLAYISVVNFYEKEELFEWKELKERTSFEPVISDCLKSVDKSLQVENVSKDHILSCHINHIADQLPSSGTYKLDVIICYDLLKEFSISSNIEFAGSLYRLAQWHGAYMVVAGLKETNELHLKEWLDVTGASILENELNSALGAVVWRGSIHSQPNTNTNNNPQELQLRLDYSENLIHLGSSTSQSTDAIMNCSEHLVLAPSLSFVDECNINTIPPYMISPITFRLSLYNSNDSSKLFEYLVKKNDVALIARLGYSINHDKLKADKSLSTSSWQKMIITGNVKFPEDSQPTTERYISFIITKSRKTDNIVVYPMRNPWDLNPQFYFTYLDALNTHLEPQIEENSGKCALEVKLPYLSEQGFGELFKKINILNVGAGEKCNGDHVNDPQHVCLMSVLESAAKGCTHPSMSLGDNASELLCEEIDPADWPERVHLLQKQICMEKEKAAAHPVSFQNLSPQRNQMNVCFTSEDASKYFEPTGEAKDKTKAEIIAPLYASKDVNKQEHDKVLKTVWPEVLKCKYDDIYYNSSSRAEELESMCNGLVRLYVQHETSCCCNREQIYPDAPILIRTRHRESSQKWKSPAKLRTPRKEKPGPINPFKLSQDNNKFVRRGSLSDLQSSRLLKKTGSFSNSMEKLVDLSRSRKQLMKSTNLLPVRQSPRKKKPVKYSQTSLSRQPKVAERNPSKSQTLPELAIKKLRVAVAQALEKNDINSDHSFFRPCFKRLFTICQAFVQDLPCKKGRTSEHMQKIADANVNQVIEFEKLKNA</sequence>
<dbReference type="EMBL" id="JAFNEN010000216">
    <property type="protein sequence ID" value="KAG8189407.1"/>
    <property type="molecule type" value="Genomic_DNA"/>
</dbReference>
<dbReference type="GO" id="GO:0007089">
    <property type="term" value="P:traversing start control point of mitotic cell cycle"/>
    <property type="evidence" value="ECO:0007669"/>
    <property type="project" value="TreeGrafter"/>
</dbReference>
<dbReference type="InterPro" id="IPR039061">
    <property type="entry name" value="MTBP"/>
</dbReference>
<comment type="caution">
    <text evidence="3">The sequence shown here is derived from an EMBL/GenBank/DDBJ whole genome shotgun (WGS) entry which is preliminary data.</text>
</comment>
<feature type="region of interest" description="Disordered" evidence="1">
    <location>
        <begin position="619"/>
        <end position="650"/>
    </location>
</feature>
<dbReference type="AlphaFoldDB" id="A0AAV6V0C2"/>
<evidence type="ECO:0000313" key="3">
    <source>
        <dbReference type="EMBL" id="KAG8189407.1"/>
    </source>
</evidence>
<dbReference type="PANTHER" id="PTHR14382:SF1">
    <property type="entry name" value="MDM2-BINDING PROTEIN"/>
    <property type="match status" value="1"/>
</dbReference>
<organism evidence="3 4">
    <name type="scientific">Oedothorax gibbosus</name>
    <dbReference type="NCBI Taxonomy" id="931172"/>
    <lineage>
        <taxon>Eukaryota</taxon>
        <taxon>Metazoa</taxon>
        <taxon>Ecdysozoa</taxon>
        <taxon>Arthropoda</taxon>
        <taxon>Chelicerata</taxon>
        <taxon>Arachnida</taxon>
        <taxon>Araneae</taxon>
        <taxon>Araneomorphae</taxon>
        <taxon>Entelegynae</taxon>
        <taxon>Araneoidea</taxon>
        <taxon>Linyphiidae</taxon>
        <taxon>Erigoninae</taxon>
        <taxon>Oedothorax</taxon>
    </lineage>
</organism>
<dbReference type="GO" id="GO:0031396">
    <property type="term" value="P:regulation of protein ubiquitination"/>
    <property type="evidence" value="ECO:0007669"/>
    <property type="project" value="InterPro"/>
</dbReference>
<evidence type="ECO:0000259" key="2">
    <source>
        <dbReference type="Pfam" id="PF14920"/>
    </source>
</evidence>
<protein>
    <recommendedName>
        <fullName evidence="2">MDN2-binding protein C-terminal domain-containing protein</fullName>
    </recommendedName>
</protein>
<evidence type="ECO:0000313" key="4">
    <source>
        <dbReference type="Proteomes" id="UP000827092"/>
    </source>
</evidence>
<evidence type="ECO:0000256" key="1">
    <source>
        <dbReference type="SAM" id="MobiDB-lite"/>
    </source>
</evidence>
<proteinExistence type="predicted"/>
<gene>
    <name evidence="3" type="ORF">JTE90_020221</name>
</gene>
<dbReference type="Proteomes" id="UP000827092">
    <property type="component" value="Unassembled WGS sequence"/>
</dbReference>
<feature type="region of interest" description="Disordered" evidence="1">
    <location>
        <begin position="694"/>
        <end position="733"/>
    </location>
</feature>
<dbReference type="InterPro" id="IPR029418">
    <property type="entry name" value="MTBP_C"/>
</dbReference>
<name>A0AAV6V0C2_9ARAC</name>
<dbReference type="GO" id="GO:0034501">
    <property type="term" value="P:protein localization to kinetochore"/>
    <property type="evidence" value="ECO:0007669"/>
    <property type="project" value="TreeGrafter"/>
</dbReference>
<reference evidence="3 4" key="1">
    <citation type="journal article" date="2022" name="Nat. Ecol. Evol.">
        <title>A masculinizing supergene underlies an exaggerated male reproductive morph in a spider.</title>
        <authorList>
            <person name="Hendrickx F."/>
            <person name="De Corte Z."/>
            <person name="Sonet G."/>
            <person name="Van Belleghem S.M."/>
            <person name="Kostlbacher S."/>
            <person name="Vangestel C."/>
        </authorList>
    </citation>
    <scope>NUCLEOTIDE SEQUENCE [LARGE SCALE GENOMIC DNA]</scope>
    <source>
        <strain evidence="3">W744_W776</strain>
    </source>
</reference>
<feature type="domain" description="MDN2-binding protein C-terminal" evidence="2">
    <location>
        <begin position="553"/>
        <end position="805"/>
    </location>
</feature>
<keyword evidence="4" id="KW-1185">Reference proteome</keyword>
<dbReference type="PANTHER" id="PTHR14382">
    <property type="entry name" value="MDM2-BINDING PROTEIN"/>
    <property type="match status" value="1"/>
</dbReference>
<dbReference type="GO" id="GO:0000776">
    <property type="term" value="C:kinetochore"/>
    <property type="evidence" value="ECO:0007669"/>
    <property type="project" value="TreeGrafter"/>
</dbReference>
<accession>A0AAV6V0C2</accession>
<dbReference type="Pfam" id="PF14920">
    <property type="entry name" value="MTBP_C"/>
    <property type="match status" value="1"/>
</dbReference>